<proteinExistence type="predicted"/>
<feature type="compositionally biased region" description="Basic residues" evidence="1">
    <location>
        <begin position="184"/>
        <end position="194"/>
    </location>
</feature>
<protein>
    <submittedName>
        <fullName evidence="2">Uncharacterized protein</fullName>
    </submittedName>
</protein>
<feature type="compositionally biased region" description="Basic residues" evidence="1">
    <location>
        <begin position="87"/>
        <end position="101"/>
    </location>
</feature>
<feature type="compositionally biased region" description="Basic and acidic residues" evidence="1">
    <location>
        <begin position="429"/>
        <end position="443"/>
    </location>
</feature>
<evidence type="ECO:0000256" key="1">
    <source>
        <dbReference type="SAM" id="MobiDB-lite"/>
    </source>
</evidence>
<organism evidence="2 3">
    <name type="scientific">Pseudo-nitzschia multistriata</name>
    <dbReference type="NCBI Taxonomy" id="183589"/>
    <lineage>
        <taxon>Eukaryota</taxon>
        <taxon>Sar</taxon>
        <taxon>Stramenopiles</taxon>
        <taxon>Ochrophyta</taxon>
        <taxon>Bacillariophyta</taxon>
        <taxon>Bacillariophyceae</taxon>
        <taxon>Bacillariophycidae</taxon>
        <taxon>Bacillariales</taxon>
        <taxon>Bacillariaceae</taxon>
        <taxon>Pseudo-nitzschia</taxon>
    </lineage>
</organism>
<gene>
    <name evidence="2" type="ORF">PSNMU_V1.4_AUG-EV-PASAV3_0014040</name>
</gene>
<feature type="region of interest" description="Disordered" evidence="1">
    <location>
        <begin position="404"/>
        <end position="461"/>
    </location>
</feature>
<dbReference type="EMBL" id="CAACVS010000036">
    <property type="protein sequence ID" value="VEU34692.1"/>
    <property type="molecule type" value="Genomic_DNA"/>
</dbReference>
<keyword evidence="3" id="KW-1185">Reference proteome</keyword>
<reference evidence="2 3" key="1">
    <citation type="submission" date="2019-01" db="EMBL/GenBank/DDBJ databases">
        <authorList>
            <person name="Ferrante I. M."/>
        </authorList>
    </citation>
    <scope>NUCLEOTIDE SEQUENCE [LARGE SCALE GENOMIC DNA]</scope>
    <source>
        <strain evidence="2 3">B856</strain>
    </source>
</reference>
<name>A0A448YXZ9_9STRA</name>
<feature type="compositionally biased region" description="Basic and acidic residues" evidence="1">
    <location>
        <begin position="144"/>
        <end position="173"/>
    </location>
</feature>
<dbReference type="OrthoDB" id="49618at2759"/>
<feature type="compositionally biased region" description="Low complexity" evidence="1">
    <location>
        <begin position="10"/>
        <end position="26"/>
    </location>
</feature>
<evidence type="ECO:0000313" key="3">
    <source>
        <dbReference type="Proteomes" id="UP000291116"/>
    </source>
</evidence>
<feature type="region of interest" description="Disordered" evidence="1">
    <location>
        <begin position="236"/>
        <end position="270"/>
    </location>
</feature>
<evidence type="ECO:0000313" key="2">
    <source>
        <dbReference type="EMBL" id="VEU34692.1"/>
    </source>
</evidence>
<feature type="compositionally biased region" description="Low complexity" evidence="1">
    <location>
        <begin position="120"/>
        <end position="133"/>
    </location>
</feature>
<feature type="region of interest" description="Disordered" evidence="1">
    <location>
        <begin position="1"/>
        <end position="200"/>
    </location>
</feature>
<dbReference type="Proteomes" id="UP000291116">
    <property type="component" value="Unassembled WGS sequence"/>
</dbReference>
<sequence length="488" mass="51314">MSPVTRTAPSSSSSSSSSVSSFSSVSIGGNRGRGDGPLAPPHETSDAMPNAAGAENSGSDGEDSEWKGSSGAGTDSSEDELPVSTPKRSHPSPKKGQKSGRKQGTGADTNRSNSKRRRSSNTSNNNNNNNNNNEPDPLPVDASEDPRPVPRFHPSEKGTNKQWRCDHDSDDHSYNGLGFDDWRKRAKPPPRSKAKRDASVDFDRQGVKVWGERLLFETLDPTEIDALVGWAAESAGGGNSGAGAGSETPPPRNPLLSLSGDPPLPPSHTSYVAGRLPQVHRGRWNGAAAAGDGKSPPAAVPALGDSAAVAVGICLEEALTASLLPLAGLHVLRCRALEAMEAADGSGLPPLGLSPTVAHPITGEAVRLDLARGIRWKTERAFGEWTLPPEEAILKLAEQGMLRRKGPHCSAPGTSRVPGREPSPAAGEEGPRRGGGGEDRDNESQSESESEDPLAVLEEHCGLKPGVLSANQEILDLFAERDPKRRRP</sequence>
<dbReference type="AlphaFoldDB" id="A0A448YXZ9"/>
<accession>A0A448YXZ9</accession>